<feature type="region of interest" description="Disordered" evidence="1">
    <location>
        <begin position="28"/>
        <end position="88"/>
    </location>
</feature>
<sequence precursor="true">MRPRKKHLSTLMLSLCIFSGSLLPGNASASRLAVTDSPSPRMEDKHAGDHTANTARPAKTQGLVVTPAPGRRPRPTAPEKLAHLPVPRPLKEVAAPQPLALMPTAQVTLARGMTFRKLLRRRTLG</sequence>
<proteinExistence type="predicted"/>
<dbReference type="RefSeq" id="WP_237140866.1">
    <property type="nucleotide sequence ID" value="NZ_CP015600.1"/>
</dbReference>
<dbReference type="AlphaFoldDB" id="A0A172Z752"/>
<gene>
    <name evidence="3" type="ORF">A7J50_4755</name>
</gene>
<dbReference type="STRING" id="219572.A7J50_4755"/>
<feature type="chain" id="PRO_5008005561" evidence="2">
    <location>
        <begin position="30"/>
        <end position="125"/>
    </location>
</feature>
<dbReference type="Proteomes" id="UP000077829">
    <property type="component" value="Chromosome"/>
</dbReference>
<organism evidence="3 4">
    <name type="scientific">Pseudomonas antarctica</name>
    <dbReference type="NCBI Taxonomy" id="219572"/>
    <lineage>
        <taxon>Bacteria</taxon>
        <taxon>Pseudomonadati</taxon>
        <taxon>Pseudomonadota</taxon>
        <taxon>Gammaproteobacteria</taxon>
        <taxon>Pseudomonadales</taxon>
        <taxon>Pseudomonadaceae</taxon>
        <taxon>Pseudomonas</taxon>
    </lineage>
</organism>
<protein>
    <submittedName>
        <fullName evidence="3">Uncharacterized protein</fullName>
    </submittedName>
</protein>
<evidence type="ECO:0000313" key="4">
    <source>
        <dbReference type="Proteomes" id="UP000077829"/>
    </source>
</evidence>
<feature type="signal peptide" evidence="2">
    <location>
        <begin position="1"/>
        <end position="29"/>
    </location>
</feature>
<dbReference type="KEGG" id="panr:A7J50_4755"/>
<dbReference type="PATRIC" id="fig|219572.3.peg.4887"/>
<accession>A0A172Z752</accession>
<evidence type="ECO:0000313" key="3">
    <source>
        <dbReference type="EMBL" id="ANF88101.1"/>
    </source>
</evidence>
<evidence type="ECO:0000256" key="1">
    <source>
        <dbReference type="SAM" id="MobiDB-lite"/>
    </source>
</evidence>
<evidence type="ECO:0000256" key="2">
    <source>
        <dbReference type="SAM" id="SignalP"/>
    </source>
</evidence>
<reference evidence="3 4" key="1">
    <citation type="submission" date="2016-05" db="EMBL/GenBank/DDBJ databases">
        <title>Complete genome sequence of Pseudomonas antarctica PAMC 27494.</title>
        <authorList>
            <person name="Lee J."/>
        </authorList>
    </citation>
    <scope>NUCLEOTIDE SEQUENCE [LARGE SCALE GENOMIC DNA]</scope>
    <source>
        <strain evidence="3 4">PAMC 27494</strain>
    </source>
</reference>
<name>A0A172Z752_9PSED</name>
<dbReference type="EMBL" id="CP015600">
    <property type="protein sequence ID" value="ANF88101.1"/>
    <property type="molecule type" value="Genomic_DNA"/>
</dbReference>
<keyword evidence="2" id="KW-0732">Signal</keyword>